<dbReference type="Pfam" id="PF14023">
    <property type="entry name" value="Bestrophin-like"/>
    <property type="match status" value="1"/>
</dbReference>
<gene>
    <name evidence="2" type="ORF">C8D88_104139</name>
</gene>
<evidence type="ECO:0000313" key="3">
    <source>
        <dbReference type="Proteomes" id="UP000246005"/>
    </source>
</evidence>
<evidence type="ECO:0000313" key="2">
    <source>
        <dbReference type="EMBL" id="PWK86978.1"/>
    </source>
</evidence>
<feature type="transmembrane region" description="Helical" evidence="1">
    <location>
        <begin position="176"/>
        <end position="195"/>
    </location>
</feature>
<dbReference type="InterPro" id="IPR025333">
    <property type="entry name" value="DUF4239"/>
</dbReference>
<dbReference type="RefSeq" id="WP_109636622.1">
    <property type="nucleotide sequence ID" value="NZ_QGHB01000004.1"/>
</dbReference>
<dbReference type="Proteomes" id="UP000246005">
    <property type="component" value="Unassembled WGS sequence"/>
</dbReference>
<feature type="transmembrane region" description="Helical" evidence="1">
    <location>
        <begin position="37"/>
        <end position="58"/>
    </location>
</feature>
<reference evidence="2 3" key="1">
    <citation type="submission" date="2018-05" db="EMBL/GenBank/DDBJ databases">
        <title>Genomic Encyclopedia of Type Strains, Phase IV (KMG-IV): sequencing the most valuable type-strain genomes for metagenomic binning, comparative biology and taxonomic classification.</title>
        <authorList>
            <person name="Goeker M."/>
        </authorList>
    </citation>
    <scope>NUCLEOTIDE SEQUENCE [LARGE SCALE GENOMIC DNA]</scope>
    <source>
        <strain evidence="2 3">DSM 45480</strain>
    </source>
</reference>
<dbReference type="EMBL" id="QGHB01000004">
    <property type="protein sequence ID" value="PWK86978.1"/>
    <property type="molecule type" value="Genomic_DNA"/>
</dbReference>
<protein>
    <submittedName>
        <fullName evidence="2">Uncharacterized protein DUF4239</fullName>
    </submittedName>
</protein>
<name>A0A316I3B2_9PSEU</name>
<dbReference type="AlphaFoldDB" id="A0A316I3B2"/>
<keyword evidence="1" id="KW-0812">Transmembrane</keyword>
<evidence type="ECO:0000256" key="1">
    <source>
        <dbReference type="SAM" id="Phobius"/>
    </source>
</evidence>
<organism evidence="2 3">
    <name type="scientific">Lentzea atacamensis</name>
    <dbReference type="NCBI Taxonomy" id="531938"/>
    <lineage>
        <taxon>Bacteria</taxon>
        <taxon>Bacillati</taxon>
        <taxon>Actinomycetota</taxon>
        <taxon>Actinomycetes</taxon>
        <taxon>Pseudonocardiales</taxon>
        <taxon>Pseudonocardiaceae</taxon>
        <taxon>Lentzea</taxon>
    </lineage>
</organism>
<sequence length="251" mass="27325">MEMIVLVIAASTALSAFVAIGVGRYRAGKSSSDHNSVLGYFFSSVGAFYSFLLAFVVVNTWSSLTSAQTNIYEESSNLPGMYYNVSVFPDEDRIALQTTLKAYAHAVIDHEWPAMDRGEASPEVNRLLEDLRRQVLAIQPQNPQQSALYGAMLGHMGKLAATRRVRLNQAHPSIPTPFWIGLIGGGVMLIGVGMGFHAPKIWMHVVLMAVLALVVSSSLCLARTMDHPFHGGIKVPPTAFHIAIRQMGESP</sequence>
<comment type="caution">
    <text evidence="2">The sequence shown here is derived from an EMBL/GenBank/DDBJ whole genome shotgun (WGS) entry which is preliminary data.</text>
</comment>
<keyword evidence="1" id="KW-0472">Membrane</keyword>
<keyword evidence="1" id="KW-1133">Transmembrane helix</keyword>
<proteinExistence type="predicted"/>
<feature type="transmembrane region" description="Helical" evidence="1">
    <location>
        <begin position="201"/>
        <end position="222"/>
    </location>
</feature>
<accession>A0A316I3B2</accession>